<organism evidence="2 3">
    <name type="scientific">Pelomonas parva</name>
    <dbReference type="NCBI Taxonomy" id="3299032"/>
    <lineage>
        <taxon>Bacteria</taxon>
        <taxon>Pseudomonadati</taxon>
        <taxon>Pseudomonadota</taxon>
        <taxon>Betaproteobacteria</taxon>
        <taxon>Burkholderiales</taxon>
        <taxon>Sphaerotilaceae</taxon>
        <taxon>Roseateles</taxon>
    </lineage>
</organism>
<dbReference type="RefSeq" id="WP_394484163.1">
    <property type="nucleotide sequence ID" value="NZ_JBIGHV010000012.1"/>
</dbReference>
<evidence type="ECO:0000313" key="3">
    <source>
        <dbReference type="Proteomes" id="UP001606210"/>
    </source>
</evidence>
<feature type="transmembrane region" description="Helical" evidence="1">
    <location>
        <begin position="388"/>
        <end position="406"/>
    </location>
</feature>
<proteinExistence type="predicted"/>
<reference evidence="2 3" key="1">
    <citation type="submission" date="2024-08" db="EMBL/GenBank/DDBJ databases">
        <authorList>
            <person name="Lu H."/>
        </authorList>
    </citation>
    <scope>NUCLEOTIDE SEQUENCE [LARGE SCALE GENOMIC DNA]</scope>
    <source>
        <strain evidence="2 3">LYH14W</strain>
    </source>
</reference>
<dbReference type="Gene3D" id="1.10.10.1150">
    <property type="entry name" value="Coenzyme PQQ synthesis protein D (PqqD)"/>
    <property type="match status" value="1"/>
</dbReference>
<feature type="transmembrane region" description="Helical" evidence="1">
    <location>
        <begin position="231"/>
        <end position="250"/>
    </location>
</feature>
<feature type="transmembrane region" description="Helical" evidence="1">
    <location>
        <begin position="427"/>
        <end position="445"/>
    </location>
</feature>
<dbReference type="PANTHER" id="PTHR13325">
    <property type="entry name" value="PROTEASE M50 MEMBRANE-BOUND TRANSCRIPTION FACTOR SITE 2 PROTEASE"/>
    <property type="match status" value="1"/>
</dbReference>
<dbReference type="PANTHER" id="PTHR13325:SF3">
    <property type="entry name" value="MEMBRANE-BOUND TRANSCRIPTION FACTOR SITE-2 PROTEASE"/>
    <property type="match status" value="1"/>
</dbReference>
<comment type="caution">
    <text evidence="2">The sequence shown here is derived from an EMBL/GenBank/DDBJ whole genome shotgun (WGS) entry which is preliminary data.</text>
</comment>
<dbReference type="Gene3D" id="2.40.50.100">
    <property type="match status" value="1"/>
</dbReference>
<dbReference type="EMBL" id="JBIGHV010000012">
    <property type="protein sequence ID" value="MFG6433441.1"/>
    <property type="molecule type" value="Genomic_DNA"/>
</dbReference>
<keyword evidence="1" id="KW-0472">Membrane</keyword>
<evidence type="ECO:0000313" key="2">
    <source>
        <dbReference type="EMBL" id="MFG6433441.1"/>
    </source>
</evidence>
<dbReference type="Gene3D" id="1.10.287.470">
    <property type="entry name" value="Helix hairpin bin"/>
    <property type="match status" value="1"/>
</dbReference>
<feature type="transmembrane region" description="Helical" evidence="1">
    <location>
        <begin position="362"/>
        <end position="382"/>
    </location>
</feature>
<accession>A0ABW7FBZ7</accession>
<dbReference type="Proteomes" id="UP001606210">
    <property type="component" value="Unassembled WGS sequence"/>
</dbReference>
<protein>
    <submittedName>
        <fullName evidence="2">Biotin/lipoyl-binding protein</fullName>
    </submittedName>
</protein>
<feature type="transmembrane region" description="Helical" evidence="1">
    <location>
        <begin position="197"/>
        <end position="219"/>
    </location>
</feature>
<keyword evidence="1" id="KW-0812">Transmembrane</keyword>
<keyword evidence="1" id="KW-1133">Transmembrane helix</keyword>
<sequence length="715" mass="79555">MSQRSTLSDDWYRVASLRPAVRAHARLHRHVYRGQVWYLLRDTVSNRTHRFARPAHQFIVAMDGQRTVQQLWERVSRQLGDAAPTQGEVVGLLGQLHAADLLLSDVPPDTLEVFERGEKEARAKRRRSWTNPLAIRIPLWDPDAWLERLAPLIRVVWSPWGALAWLVLVVPALLLVPPHWADLSNNFSDRVLGTDNLLLLWLVFPLIKALHELGHAFAIKRGGGQVHDMGVLLLVLVPVPYVEASSAIVFKSRTERALVGAAGMLVELALAAAAFLAWLVVEPGLVRALLFNVMLVAGVSTLVFNGNPLLRYDAYYILIDLVGIPNLAQRATRWWGWLLRRHAFGMRDAEAPRASRSEQAWFAFYGLASSLYRVLVAVGIALFVAGQFFFIGLLLAAWSLLSMVLLPLGKSMAYLASPALAGHRRRAWGVTAGAVAAVWLLLFVVPAPSRSVAEGVVWLPDESRVRAAKDGLVARVVAEPGSMVSAGDLLIEMRDPTLQAQLLQTQARVDELRAAWAARWREPAAALALREQLDREQGALDLLAQRDAELRVRANVDGRFVLANAADWPGRWARTGEQFGYVLGTREPAVRVVRVVVPQASVDQVRRATESVQLRLAHRPAEVVGSRILREVPQAQAYLPSAALAIEGGGRLATDPRDPQGNRTLERTFQFDVALPPASAWFGERVHVRFSHPMEPLGWQWARSARRLLLSQFQW</sequence>
<dbReference type="InterPro" id="IPR041881">
    <property type="entry name" value="PqqD_sf"/>
</dbReference>
<gene>
    <name evidence="2" type="ORF">ACG00Y_26275</name>
</gene>
<keyword evidence="3" id="KW-1185">Reference proteome</keyword>
<evidence type="ECO:0000256" key="1">
    <source>
        <dbReference type="SAM" id="Phobius"/>
    </source>
</evidence>
<feature type="transmembrane region" description="Helical" evidence="1">
    <location>
        <begin position="257"/>
        <end position="279"/>
    </location>
</feature>
<dbReference type="SUPFAM" id="SSF111369">
    <property type="entry name" value="HlyD-like secretion proteins"/>
    <property type="match status" value="1"/>
</dbReference>
<feature type="transmembrane region" description="Helical" evidence="1">
    <location>
        <begin position="157"/>
        <end position="176"/>
    </location>
</feature>
<name>A0ABW7FBZ7_9BURK</name>
<feature type="transmembrane region" description="Helical" evidence="1">
    <location>
        <begin position="285"/>
        <end position="304"/>
    </location>
</feature>
<dbReference type="InterPro" id="IPR001193">
    <property type="entry name" value="MBTPS2"/>
</dbReference>